<keyword evidence="2" id="KW-1133">Transmembrane helix</keyword>
<keyword evidence="4" id="KW-1185">Reference proteome</keyword>
<evidence type="ECO:0000313" key="4">
    <source>
        <dbReference type="Proteomes" id="UP000777482"/>
    </source>
</evidence>
<evidence type="ECO:0000256" key="1">
    <source>
        <dbReference type="SAM" id="MobiDB-lite"/>
    </source>
</evidence>
<protein>
    <submittedName>
        <fullName evidence="3">Uncharacterized protein</fullName>
    </submittedName>
</protein>
<feature type="transmembrane region" description="Helical" evidence="2">
    <location>
        <begin position="216"/>
        <end position="240"/>
    </location>
</feature>
<feature type="compositionally biased region" description="Low complexity" evidence="1">
    <location>
        <begin position="89"/>
        <end position="104"/>
    </location>
</feature>
<feature type="region of interest" description="Disordered" evidence="1">
    <location>
        <begin position="1"/>
        <end position="143"/>
    </location>
</feature>
<keyword evidence="2" id="KW-0472">Membrane</keyword>
<proteinExistence type="predicted"/>
<comment type="caution">
    <text evidence="3">The sequence shown here is derived from an EMBL/GenBank/DDBJ whole genome shotgun (WGS) entry which is preliminary data.</text>
</comment>
<evidence type="ECO:0000256" key="2">
    <source>
        <dbReference type="SAM" id="Phobius"/>
    </source>
</evidence>
<dbReference type="EMBL" id="PUHQ01000090">
    <property type="protein sequence ID" value="KAG0656871.1"/>
    <property type="molecule type" value="Genomic_DNA"/>
</dbReference>
<evidence type="ECO:0000313" key="3">
    <source>
        <dbReference type="EMBL" id="KAG0656871.1"/>
    </source>
</evidence>
<reference evidence="3 4" key="1">
    <citation type="submission" date="2020-11" db="EMBL/GenBank/DDBJ databases">
        <title>Kefir isolates.</title>
        <authorList>
            <person name="Marcisauskas S."/>
            <person name="Kim Y."/>
            <person name="Blasche S."/>
        </authorList>
    </citation>
    <scope>NUCLEOTIDE SEQUENCE [LARGE SCALE GENOMIC DNA]</scope>
    <source>
        <strain evidence="3 4">KR</strain>
    </source>
</reference>
<keyword evidence="2" id="KW-0812">Transmembrane</keyword>
<sequence>MAAGYSRVRRPSASDASESDAHSSRPLETLPAHRNPRRGSSSRLRREDDAARSFLPKTRPLAQPVGRRSTESPATQSHQPRHSATRGTSLSSSRPSSSQFSTSSSEEEPVIRHHRFPPPNPCPSDWDDLPDIPTPKPKPRLPSRNVNFSFPSLFNHDGLPHYPLNRYLPVRAHSDTEGRELESAQEHDRAVVRAMEARARAETVDASTGDNLCLPLFLSISLVLFPVILTCFILACVFMLTGTSGGV</sequence>
<dbReference type="Proteomes" id="UP000777482">
    <property type="component" value="Unassembled WGS sequence"/>
</dbReference>
<name>A0A9P6VW92_RHOMI</name>
<gene>
    <name evidence="3" type="ORF">C6P46_006892</name>
</gene>
<accession>A0A9P6VW92</accession>
<organism evidence="3 4">
    <name type="scientific">Rhodotorula mucilaginosa</name>
    <name type="common">Yeast</name>
    <name type="synonym">Rhodotorula rubra</name>
    <dbReference type="NCBI Taxonomy" id="5537"/>
    <lineage>
        <taxon>Eukaryota</taxon>
        <taxon>Fungi</taxon>
        <taxon>Dikarya</taxon>
        <taxon>Basidiomycota</taxon>
        <taxon>Pucciniomycotina</taxon>
        <taxon>Microbotryomycetes</taxon>
        <taxon>Sporidiobolales</taxon>
        <taxon>Sporidiobolaceae</taxon>
        <taxon>Rhodotorula</taxon>
    </lineage>
</organism>
<dbReference type="AlphaFoldDB" id="A0A9P6VW92"/>